<accession>A0A5B2ZAC5</accession>
<name>A0A5B2ZAC5_9GAMM</name>
<reference evidence="1 2" key="2">
    <citation type="submission" date="2019-09" db="EMBL/GenBank/DDBJ databases">
        <authorList>
            <person name="Mazur A."/>
        </authorList>
    </citation>
    <scope>NUCLEOTIDE SEQUENCE [LARGE SCALE GENOMIC DNA]</scope>
    <source>
        <strain evidence="1 2">3729k</strain>
    </source>
</reference>
<evidence type="ECO:0000313" key="1">
    <source>
        <dbReference type="EMBL" id="KAA2285096.1"/>
    </source>
</evidence>
<dbReference type="AlphaFoldDB" id="A0A5B2ZAC5"/>
<dbReference type="RefSeq" id="WP_149860595.1">
    <property type="nucleotide sequence ID" value="NZ_VUOD01000004.1"/>
</dbReference>
<sequence length="90" mass="10138">MPKYVIERTIPGVGQLDAEQRRDIARTSCGVLADMGAGIQWQHSYFTDDRVFCVYLASDEERIREHARRGGFPIDAIRRVSAVVDPVCAE</sequence>
<dbReference type="Pfam" id="PF14026">
    <property type="entry name" value="SCO4226-like"/>
    <property type="match status" value="1"/>
</dbReference>
<reference evidence="1 2" key="1">
    <citation type="submission" date="2019-09" db="EMBL/GenBank/DDBJ databases">
        <title>Arenimonas chukotkensis sp. nov., a bacterium isolated from Chukotka hot spring, Arctic region, Russia.</title>
        <authorList>
            <person name="Zayulina K.S."/>
            <person name="Prokofeva M.I."/>
            <person name="Elcheninov A.G."/>
            <person name="Novikov A."/>
            <person name="Kochetkova T.V."/>
            <person name="Kublanov I.V."/>
        </authorList>
    </citation>
    <scope>NUCLEOTIDE SEQUENCE [LARGE SCALE GENOMIC DNA]</scope>
    <source>
        <strain evidence="1 2">3729k</strain>
    </source>
</reference>
<dbReference type="InterPro" id="IPR025336">
    <property type="entry name" value="SCO4226-like"/>
</dbReference>
<gene>
    <name evidence="1" type="ORF">F0415_07590</name>
</gene>
<evidence type="ECO:0000313" key="2">
    <source>
        <dbReference type="Proteomes" id="UP000322165"/>
    </source>
</evidence>
<dbReference type="EMBL" id="VUOD01000004">
    <property type="protein sequence ID" value="KAA2285096.1"/>
    <property type="molecule type" value="Genomic_DNA"/>
</dbReference>
<keyword evidence="2" id="KW-1185">Reference proteome</keyword>
<comment type="caution">
    <text evidence="1">The sequence shown here is derived from an EMBL/GenBank/DDBJ whole genome shotgun (WGS) entry which is preliminary data.</text>
</comment>
<organism evidence="1 2">
    <name type="scientific">Arenimonas fontis</name>
    <dbReference type="NCBI Taxonomy" id="2608255"/>
    <lineage>
        <taxon>Bacteria</taxon>
        <taxon>Pseudomonadati</taxon>
        <taxon>Pseudomonadota</taxon>
        <taxon>Gammaproteobacteria</taxon>
        <taxon>Lysobacterales</taxon>
        <taxon>Lysobacteraceae</taxon>
        <taxon>Arenimonas</taxon>
    </lineage>
</organism>
<proteinExistence type="predicted"/>
<dbReference type="Proteomes" id="UP000322165">
    <property type="component" value="Unassembled WGS sequence"/>
</dbReference>
<protein>
    <submittedName>
        <fullName evidence="1">DUF4242 domain-containing protein</fullName>
    </submittedName>
</protein>